<gene>
    <name evidence="2" type="ORF">BPOR_0169g00030</name>
</gene>
<evidence type="ECO:0000313" key="2">
    <source>
        <dbReference type="EMBL" id="TGO88324.1"/>
    </source>
</evidence>
<dbReference type="Proteomes" id="UP000297280">
    <property type="component" value="Unassembled WGS sequence"/>
</dbReference>
<protein>
    <submittedName>
        <fullName evidence="2">Uncharacterized protein</fullName>
    </submittedName>
</protein>
<organism evidence="2 3">
    <name type="scientific">Botrytis porri</name>
    <dbReference type="NCBI Taxonomy" id="87229"/>
    <lineage>
        <taxon>Eukaryota</taxon>
        <taxon>Fungi</taxon>
        <taxon>Dikarya</taxon>
        <taxon>Ascomycota</taxon>
        <taxon>Pezizomycotina</taxon>
        <taxon>Leotiomycetes</taxon>
        <taxon>Helotiales</taxon>
        <taxon>Sclerotiniaceae</taxon>
        <taxon>Botrytis</taxon>
    </lineage>
</organism>
<name>A0A4Z1KUW0_9HELO</name>
<sequence>MNNDLKLDEAVIKDETVKAMAAINKEAQTVLKTWIYHRLEAQATTDHCYDRGIEIVSKREFSTAFSAKQTQGSFRMSTFSNPEDTQVDDTGNSRLQPRFSSRVNIERSTIDRVSVMNS</sequence>
<dbReference type="AlphaFoldDB" id="A0A4Z1KUW0"/>
<feature type="region of interest" description="Disordered" evidence="1">
    <location>
        <begin position="74"/>
        <end position="96"/>
    </location>
</feature>
<proteinExistence type="predicted"/>
<accession>A0A4Z1KUW0</accession>
<reference evidence="2 3" key="1">
    <citation type="submission" date="2017-12" db="EMBL/GenBank/DDBJ databases">
        <title>Comparative genomics of Botrytis spp.</title>
        <authorList>
            <person name="Valero-Jimenez C.A."/>
            <person name="Tapia P."/>
            <person name="Veloso J."/>
            <person name="Silva-Moreno E."/>
            <person name="Staats M."/>
            <person name="Valdes J.H."/>
            <person name="Van Kan J.A.L."/>
        </authorList>
    </citation>
    <scope>NUCLEOTIDE SEQUENCE [LARGE SCALE GENOMIC DNA]</scope>
    <source>
        <strain evidence="2 3">MUCL3349</strain>
    </source>
</reference>
<dbReference type="EMBL" id="PQXO01000169">
    <property type="protein sequence ID" value="TGO88324.1"/>
    <property type="molecule type" value="Genomic_DNA"/>
</dbReference>
<keyword evidence="3" id="KW-1185">Reference proteome</keyword>
<evidence type="ECO:0000313" key="3">
    <source>
        <dbReference type="Proteomes" id="UP000297280"/>
    </source>
</evidence>
<evidence type="ECO:0000256" key="1">
    <source>
        <dbReference type="SAM" id="MobiDB-lite"/>
    </source>
</evidence>
<comment type="caution">
    <text evidence="2">The sequence shown here is derived from an EMBL/GenBank/DDBJ whole genome shotgun (WGS) entry which is preliminary data.</text>
</comment>